<dbReference type="SMART" id="SM00343">
    <property type="entry name" value="ZnF_C2HC"/>
    <property type="match status" value="1"/>
</dbReference>
<keyword evidence="1" id="KW-0862">Zinc</keyword>
<protein>
    <recommendedName>
        <fullName evidence="2">CCHC-type domain-containing protein</fullName>
    </recommendedName>
</protein>
<feature type="non-terminal residue" evidence="3">
    <location>
        <position position="296"/>
    </location>
</feature>
<reference evidence="3" key="1">
    <citation type="journal article" date="2019" name="Sci. Rep.">
        <title>Draft genome of Tanacetum cinerariifolium, the natural source of mosquito coil.</title>
        <authorList>
            <person name="Yamashiro T."/>
            <person name="Shiraishi A."/>
            <person name="Satake H."/>
            <person name="Nakayama K."/>
        </authorList>
    </citation>
    <scope>NUCLEOTIDE SEQUENCE</scope>
</reference>
<proteinExistence type="predicted"/>
<dbReference type="AlphaFoldDB" id="A0A699JV45"/>
<dbReference type="EMBL" id="BKCJ010444448">
    <property type="protein sequence ID" value="GFA55351.1"/>
    <property type="molecule type" value="Genomic_DNA"/>
</dbReference>
<dbReference type="Pfam" id="PF00098">
    <property type="entry name" value="zf-CCHC"/>
    <property type="match status" value="1"/>
</dbReference>
<dbReference type="Gene3D" id="4.10.60.10">
    <property type="entry name" value="Zinc finger, CCHC-type"/>
    <property type="match status" value="1"/>
</dbReference>
<gene>
    <name evidence="3" type="ORF">Tci_627323</name>
</gene>
<comment type="caution">
    <text evidence="3">The sequence shown here is derived from an EMBL/GenBank/DDBJ whole genome shotgun (WGS) entry which is preliminary data.</text>
</comment>
<name>A0A699JV45_TANCI</name>
<accession>A0A699JV45</accession>
<dbReference type="SUPFAM" id="SSF57756">
    <property type="entry name" value="Retrovirus zinc finger-like domains"/>
    <property type="match status" value="1"/>
</dbReference>
<sequence>MLNKDNYVSWSSRIIRYARSRPNSKMIVDSIENGPYVRRMIATPGEPDLSVLVPESFHEQTGEELTENDIKRMDADDQAIQTILLGNPEDIYAAVDSCETTKKIWKRVRQMMKGSNIGEQEKKEKLFNEWEKFTSTDGELIESYNHRFMQPMNDLKRNKHFLENIAANLKFLNNLQPEWKRHITIVRQTKNLHKTDFTQIYDFLKMNQDENGGIQVAQNVVQNAGVQSGGNLNELVVVPEITNKNGTGNVVAARAEGTRNGNQARCYNCKGLGHIARNCTARPRRRDAAYLQTQLL</sequence>
<dbReference type="InterPro" id="IPR036875">
    <property type="entry name" value="Znf_CCHC_sf"/>
</dbReference>
<evidence type="ECO:0000313" key="3">
    <source>
        <dbReference type="EMBL" id="GFA55351.1"/>
    </source>
</evidence>
<organism evidence="3">
    <name type="scientific">Tanacetum cinerariifolium</name>
    <name type="common">Dalmatian daisy</name>
    <name type="synonym">Chrysanthemum cinerariifolium</name>
    <dbReference type="NCBI Taxonomy" id="118510"/>
    <lineage>
        <taxon>Eukaryota</taxon>
        <taxon>Viridiplantae</taxon>
        <taxon>Streptophyta</taxon>
        <taxon>Embryophyta</taxon>
        <taxon>Tracheophyta</taxon>
        <taxon>Spermatophyta</taxon>
        <taxon>Magnoliopsida</taxon>
        <taxon>eudicotyledons</taxon>
        <taxon>Gunneridae</taxon>
        <taxon>Pentapetalae</taxon>
        <taxon>asterids</taxon>
        <taxon>campanulids</taxon>
        <taxon>Asterales</taxon>
        <taxon>Asteraceae</taxon>
        <taxon>Asteroideae</taxon>
        <taxon>Anthemideae</taxon>
        <taxon>Anthemidinae</taxon>
        <taxon>Tanacetum</taxon>
    </lineage>
</organism>
<feature type="domain" description="CCHC-type" evidence="2">
    <location>
        <begin position="265"/>
        <end position="279"/>
    </location>
</feature>
<dbReference type="GO" id="GO:0003676">
    <property type="term" value="F:nucleic acid binding"/>
    <property type="evidence" value="ECO:0007669"/>
    <property type="project" value="InterPro"/>
</dbReference>
<evidence type="ECO:0000256" key="1">
    <source>
        <dbReference type="PROSITE-ProRule" id="PRU00047"/>
    </source>
</evidence>
<dbReference type="Pfam" id="PF14223">
    <property type="entry name" value="Retrotran_gag_2"/>
    <property type="match status" value="1"/>
</dbReference>
<evidence type="ECO:0000259" key="2">
    <source>
        <dbReference type="PROSITE" id="PS50158"/>
    </source>
</evidence>
<dbReference type="GO" id="GO:0008270">
    <property type="term" value="F:zinc ion binding"/>
    <property type="evidence" value="ECO:0007669"/>
    <property type="project" value="UniProtKB-KW"/>
</dbReference>
<keyword evidence="1" id="KW-0479">Metal-binding</keyword>
<dbReference type="InterPro" id="IPR001878">
    <property type="entry name" value="Znf_CCHC"/>
</dbReference>
<dbReference type="PROSITE" id="PS50158">
    <property type="entry name" value="ZF_CCHC"/>
    <property type="match status" value="1"/>
</dbReference>
<keyword evidence="1" id="KW-0863">Zinc-finger</keyword>